<protein>
    <recommendedName>
        <fullName evidence="11">C2H2-type domain-containing protein</fullName>
    </recommendedName>
</protein>
<evidence type="ECO:0000256" key="6">
    <source>
        <dbReference type="ARBA" id="ARBA00022833"/>
    </source>
</evidence>
<feature type="region of interest" description="Disordered" evidence="10">
    <location>
        <begin position="398"/>
        <end position="453"/>
    </location>
</feature>
<keyword evidence="13" id="KW-1185">Reference proteome</keyword>
<dbReference type="FunFam" id="3.30.160.60:FF:000125">
    <property type="entry name" value="Putative zinc finger protein 143"/>
    <property type="match status" value="1"/>
</dbReference>
<keyword evidence="6" id="KW-0862">Zinc</keyword>
<dbReference type="STRING" id="4829.A0A168N2J6"/>
<keyword evidence="4" id="KW-0677">Repeat</keyword>
<evidence type="ECO:0000256" key="3">
    <source>
        <dbReference type="ARBA" id="ARBA00022723"/>
    </source>
</evidence>
<sequence>MYYPLSPNSEYDTQSNATPYIEKMQPFNSTLPFQQPADVTYQNAFIKAEASPFSWSHIYPTTPITPVDKTQQDTIIQQQYHPQLPVAFMHRNTAAAADTSPYTSTFNDTPSNPIEVMNWPIFPSTDYPKNTNRSLPQYNDTPTYPVNNAYTVLSRPLQQSSFYGMAHDQGAISTGTATMPVLCNALTEGVNPIDEPPSSMVSSWFPSDIEKIGCVSGDNQDASSTILGNPSNSHLIHAPLPTGENGGSSSVLNWVAEDSSRSTEPRQQDDGVEQGNDLHLCRWANCCVTTFSLDKLITHVREAHIGGGKAAYHCEWLGCTRNNKPFMKRHKMHNHLRTHTGERPFVCTVADCDKRFSRPDSLNTHIRTHSNFRPYMCPVENCNKAYFHSRSLRKHVKGHEAAGIVVPRPAPRTPALNKKKHSSPTQHPPDHGSPITSSSSSSPSPSSSLSPASISVTIPLSSPSIPHYLPSFPVSPPQATWVPHTMSLETPHHPPPLSHDYTSLASPFVASSPSSTHTYAPADGSLGDTSKMTPTPDTLTAYGPFSYIYPPTGYYYNSSSAAHPYV</sequence>
<evidence type="ECO:0000256" key="9">
    <source>
        <dbReference type="PROSITE-ProRule" id="PRU00042"/>
    </source>
</evidence>
<evidence type="ECO:0000256" key="10">
    <source>
        <dbReference type="SAM" id="MobiDB-lite"/>
    </source>
</evidence>
<evidence type="ECO:0000256" key="2">
    <source>
        <dbReference type="ARBA" id="ARBA00010831"/>
    </source>
</evidence>
<dbReference type="AlphaFoldDB" id="A0A168N2J6"/>
<evidence type="ECO:0000259" key="11">
    <source>
        <dbReference type="PROSITE" id="PS50157"/>
    </source>
</evidence>
<dbReference type="InParanoid" id="A0A168N2J6"/>
<feature type="domain" description="C2H2-type" evidence="11">
    <location>
        <begin position="345"/>
        <end position="374"/>
    </location>
</feature>
<evidence type="ECO:0000313" key="12">
    <source>
        <dbReference type="EMBL" id="SAL99677.1"/>
    </source>
</evidence>
<evidence type="ECO:0000256" key="1">
    <source>
        <dbReference type="ARBA" id="ARBA00004123"/>
    </source>
</evidence>
<evidence type="ECO:0000256" key="7">
    <source>
        <dbReference type="ARBA" id="ARBA00023125"/>
    </source>
</evidence>
<name>A0A168N2J6_ABSGL</name>
<accession>A0A168N2J6</accession>
<dbReference type="InterPro" id="IPR036236">
    <property type="entry name" value="Znf_C2H2_sf"/>
</dbReference>
<organism evidence="12">
    <name type="scientific">Absidia glauca</name>
    <name type="common">Pin mould</name>
    <dbReference type="NCBI Taxonomy" id="4829"/>
    <lineage>
        <taxon>Eukaryota</taxon>
        <taxon>Fungi</taxon>
        <taxon>Fungi incertae sedis</taxon>
        <taxon>Mucoromycota</taxon>
        <taxon>Mucoromycotina</taxon>
        <taxon>Mucoromycetes</taxon>
        <taxon>Mucorales</taxon>
        <taxon>Cunninghamellaceae</taxon>
        <taxon>Absidia</taxon>
    </lineage>
</organism>
<evidence type="ECO:0000256" key="8">
    <source>
        <dbReference type="ARBA" id="ARBA00023242"/>
    </source>
</evidence>
<gene>
    <name evidence="12" type="primary">ABSGL_05322.1 scaffold 6959</name>
</gene>
<feature type="compositionally biased region" description="Low complexity" evidence="10">
    <location>
        <begin position="433"/>
        <end position="453"/>
    </location>
</feature>
<dbReference type="InterPro" id="IPR013087">
    <property type="entry name" value="Znf_C2H2_type"/>
</dbReference>
<dbReference type="InterPro" id="IPR043359">
    <property type="entry name" value="GLI-like"/>
</dbReference>
<keyword evidence="5 9" id="KW-0863">Zinc-finger</keyword>
<evidence type="ECO:0000256" key="5">
    <source>
        <dbReference type="ARBA" id="ARBA00022771"/>
    </source>
</evidence>
<feature type="region of interest" description="Disordered" evidence="10">
    <location>
        <begin position="514"/>
        <end position="535"/>
    </location>
</feature>
<feature type="domain" description="C2H2-type" evidence="11">
    <location>
        <begin position="375"/>
        <end position="399"/>
    </location>
</feature>
<dbReference type="PROSITE" id="PS50157">
    <property type="entry name" value="ZINC_FINGER_C2H2_2"/>
    <property type="match status" value="3"/>
</dbReference>
<dbReference type="PANTHER" id="PTHR45718">
    <property type="entry name" value="TRANSCRIPTIONAL ACTIVATOR CUBITUS INTERRUPTUS"/>
    <property type="match status" value="1"/>
</dbReference>
<dbReference type="GO" id="GO:0000981">
    <property type="term" value="F:DNA-binding transcription factor activity, RNA polymerase II-specific"/>
    <property type="evidence" value="ECO:0007669"/>
    <property type="project" value="TreeGrafter"/>
</dbReference>
<comment type="similarity">
    <text evidence="2">Belongs to the GLI C2H2-type zinc-finger protein family.</text>
</comment>
<evidence type="ECO:0000313" key="13">
    <source>
        <dbReference type="Proteomes" id="UP000078561"/>
    </source>
</evidence>
<dbReference type="Gene3D" id="3.30.160.60">
    <property type="entry name" value="Classic Zinc Finger"/>
    <property type="match status" value="3"/>
</dbReference>
<dbReference type="Pfam" id="PF23561">
    <property type="entry name" value="zf-C2H2_15"/>
    <property type="match status" value="1"/>
</dbReference>
<dbReference type="GO" id="GO:0005634">
    <property type="term" value="C:nucleus"/>
    <property type="evidence" value="ECO:0007669"/>
    <property type="project" value="UniProtKB-SubCell"/>
</dbReference>
<dbReference type="PANTHER" id="PTHR45718:SF8">
    <property type="entry name" value="GLIS FAMILY ZINC FINGER 2"/>
    <property type="match status" value="1"/>
</dbReference>
<dbReference type="PROSITE" id="PS00028">
    <property type="entry name" value="ZINC_FINGER_C2H2_1"/>
    <property type="match status" value="2"/>
</dbReference>
<proteinExistence type="inferred from homology"/>
<dbReference type="SUPFAM" id="SSF57667">
    <property type="entry name" value="beta-beta-alpha zinc fingers"/>
    <property type="match status" value="2"/>
</dbReference>
<dbReference type="GO" id="GO:0000978">
    <property type="term" value="F:RNA polymerase II cis-regulatory region sequence-specific DNA binding"/>
    <property type="evidence" value="ECO:0007669"/>
    <property type="project" value="TreeGrafter"/>
</dbReference>
<keyword evidence="3" id="KW-0479">Metal-binding</keyword>
<dbReference type="GO" id="GO:0008270">
    <property type="term" value="F:zinc ion binding"/>
    <property type="evidence" value="ECO:0007669"/>
    <property type="project" value="UniProtKB-KW"/>
</dbReference>
<reference evidence="12" key="1">
    <citation type="submission" date="2016-04" db="EMBL/GenBank/DDBJ databases">
        <authorList>
            <person name="Evans L.H."/>
            <person name="Alamgir A."/>
            <person name="Owens N."/>
            <person name="Weber N.D."/>
            <person name="Virtaneva K."/>
            <person name="Barbian K."/>
            <person name="Babar A."/>
            <person name="Rosenke K."/>
        </authorList>
    </citation>
    <scope>NUCLEOTIDE SEQUENCE [LARGE SCALE GENOMIC DNA]</scope>
    <source>
        <strain evidence="12">CBS 101.48</strain>
    </source>
</reference>
<keyword evidence="7" id="KW-0238">DNA-binding</keyword>
<dbReference type="OrthoDB" id="654211at2759"/>
<keyword evidence="8" id="KW-0539">Nucleus</keyword>
<evidence type="ECO:0000256" key="4">
    <source>
        <dbReference type="ARBA" id="ARBA00022737"/>
    </source>
</evidence>
<dbReference type="EMBL" id="LT552960">
    <property type="protein sequence ID" value="SAL99677.1"/>
    <property type="molecule type" value="Genomic_DNA"/>
</dbReference>
<comment type="subcellular location">
    <subcellularLocation>
        <location evidence="1">Nucleus</location>
    </subcellularLocation>
</comment>
<feature type="domain" description="C2H2-type" evidence="11">
    <location>
        <begin position="317"/>
        <end position="344"/>
    </location>
</feature>
<dbReference type="SMART" id="SM00355">
    <property type="entry name" value="ZnF_C2H2"/>
    <property type="match status" value="4"/>
</dbReference>
<dbReference type="InterPro" id="IPR056436">
    <property type="entry name" value="Znf-C2H2_ZIC1-5/GLI1-3-like"/>
</dbReference>
<dbReference type="Proteomes" id="UP000078561">
    <property type="component" value="Unassembled WGS sequence"/>
</dbReference>
<dbReference type="Pfam" id="PF00096">
    <property type="entry name" value="zf-C2H2"/>
    <property type="match status" value="1"/>
</dbReference>